<name>A0A1G6ZZ91_9RHOB</name>
<proteinExistence type="predicted"/>
<dbReference type="Pfam" id="PF12680">
    <property type="entry name" value="SnoaL_2"/>
    <property type="match status" value="1"/>
</dbReference>
<dbReference type="Gene3D" id="3.10.450.50">
    <property type="match status" value="1"/>
</dbReference>
<evidence type="ECO:0000313" key="2">
    <source>
        <dbReference type="EMBL" id="SDE07994.1"/>
    </source>
</evidence>
<dbReference type="SUPFAM" id="SSF54427">
    <property type="entry name" value="NTF2-like"/>
    <property type="match status" value="1"/>
</dbReference>
<dbReference type="InterPro" id="IPR037401">
    <property type="entry name" value="SnoaL-like"/>
</dbReference>
<protein>
    <submittedName>
        <fullName evidence="2">SnoaL-like domain-containing protein</fullName>
    </submittedName>
</protein>
<dbReference type="InterPro" id="IPR032710">
    <property type="entry name" value="NTF2-like_dom_sf"/>
</dbReference>
<dbReference type="EMBL" id="FNAT01000001">
    <property type="protein sequence ID" value="SDE07994.1"/>
    <property type="molecule type" value="Genomic_DNA"/>
</dbReference>
<keyword evidence="3" id="KW-1185">Reference proteome</keyword>
<evidence type="ECO:0000313" key="3">
    <source>
        <dbReference type="Proteomes" id="UP000198922"/>
    </source>
</evidence>
<gene>
    <name evidence="2" type="ORF">SAMN04488567_0748</name>
</gene>
<accession>A0A1G6ZZ91</accession>
<reference evidence="3" key="1">
    <citation type="submission" date="2016-10" db="EMBL/GenBank/DDBJ databases">
        <authorList>
            <person name="Varghese N."/>
            <person name="Submissions S."/>
        </authorList>
    </citation>
    <scope>NUCLEOTIDE SEQUENCE [LARGE SCALE GENOMIC DNA]</scope>
    <source>
        <strain evidence="3">DSM 21424</strain>
    </source>
</reference>
<dbReference type="RefSeq" id="WP_165612513.1">
    <property type="nucleotide sequence ID" value="NZ_FNAT01000001.1"/>
</dbReference>
<dbReference type="AlphaFoldDB" id="A0A1G6ZZ91"/>
<organism evidence="2 3">
    <name type="scientific">Limimaricola pyoseonensis</name>
    <dbReference type="NCBI Taxonomy" id="521013"/>
    <lineage>
        <taxon>Bacteria</taxon>
        <taxon>Pseudomonadati</taxon>
        <taxon>Pseudomonadota</taxon>
        <taxon>Alphaproteobacteria</taxon>
        <taxon>Rhodobacterales</taxon>
        <taxon>Paracoccaceae</taxon>
        <taxon>Limimaricola</taxon>
    </lineage>
</organism>
<dbReference type="Proteomes" id="UP000198922">
    <property type="component" value="Unassembled WGS sequence"/>
</dbReference>
<evidence type="ECO:0000259" key="1">
    <source>
        <dbReference type="Pfam" id="PF12680"/>
    </source>
</evidence>
<sequence length="132" mass="14962">MTPEDLCHRYLDCLNTGDLEGVRVLFTPDAEIVSPLYGVRPAHDFYAELFADTTRSRTTLLNIFDSSAEGRSLALHFRYVWTLASGKVVEFECVDVFELAEDRQRFTRMTIIYDTAPLRSDFEASRKGGQAG</sequence>
<feature type="domain" description="SnoaL-like" evidence="1">
    <location>
        <begin position="8"/>
        <end position="103"/>
    </location>
</feature>